<dbReference type="RefSeq" id="WP_345029721.1">
    <property type="nucleotide sequence ID" value="NZ_BAABEY010000025.1"/>
</dbReference>
<reference evidence="2" key="1">
    <citation type="journal article" date="2019" name="Int. J. Syst. Evol. Microbiol.">
        <title>The Global Catalogue of Microorganisms (GCM) 10K type strain sequencing project: providing services to taxonomists for standard genome sequencing and annotation.</title>
        <authorList>
            <consortium name="The Broad Institute Genomics Platform"/>
            <consortium name="The Broad Institute Genome Sequencing Center for Infectious Disease"/>
            <person name="Wu L."/>
            <person name="Ma J."/>
        </authorList>
    </citation>
    <scope>NUCLEOTIDE SEQUENCE [LARGE SCALE GENOMIC DNA]</scope>
    <source>
        <strain evidence="2">JCM 31920</strain>
    </source>
</reference>
<dbReference type="Proteomes" id="UP001501508">
    <property type="component" value="Unassembled WGS sequence"/>
</dbReference>
<sequence length="152" mass="17417">MKERVIILTIFLITGCCVITTAQTRLSREENLFRTYFDSAPRPAMDSNPSRYHFAGADLAKFKKDSVSLSRGIALLKMGKPAAALPHFQRSVENMKNYVSNASEWYLALTFLKLKKTEQAAYLFHKVAETEIHPYQNEAEVIYQRLTRPGKR</sequence>
<dbReference type="PROSITE" id="PS51257">
    <property type="entry name" value="PROKAR_LIPOPROTEIN"/>
    <property type="match status" value="1"/>
</dbReference>
<evidence type="ECO:0008006" key="3">
    <source>
        <dbReference type="Google" id="ProtNLM"/>
    </source>
</evidence>
<organism evidence="1 2">
    <name type="scientific">Ravibacter arvi</name>
    <dbReference type="NCBI Taxonomy" id="2051041"/>
    <lineage>
        <taxon>Bacteria</taxon>
        <taxon>Pseudomonadati</taxon>
        <taxon>Bacteroidota</taxon>
        <taxon>Cytophagia</taxon>
        <taxon>Cytophagales</taxon>
        <taxon>Spirosomataceae</taxon>
        <taxon>Ravibacter</taxon>
    </lineage>
</organism>
<keyword evidence="2" id="KW-1185">Reference proteome</keyword>
<name>A0ABP8LZ92_9BACT</name>
<dbReference type="InterPro" id="IPR011990">
    <property type="entry name" value="TPR-like_helical_dom_sf"/>
</dbReference>
<dbReference type="EMBL" id="BAABEY010000025">
    <property type="protein sequence ID" value="GAA4441035.1"/>
    <property type="molecule type" value="Genomic_DNA"/>
</dbReference>
<dbReference type="Gene3D" id="1.25.40.10">
    <property type="entry name" value="Tetratricopeptide repeat domain"/>
    <property type="match status" value="1"/>
</dbReference>
<comment type="caution">
    <text evidence="1">The sequence shown here is derived from an EMBL/GenBank/DDBJ whole genome shotgun (WGS) entry which is preliminary data.</text>
</comment>
<evidence type="ECO:0000313" key="1">
    <source>
        <dbReference type="EMBL" id="GAA4441035.1"/>
    </source>
</evidence>
<accession>A0ABP8LZ92</accession>
<proteinExistence type="predicted"/>
<gene>
    <name evidence="1" type="ORF">GCM10023091_25550</name>
</gene>
<evidence type="ECO:0000313" key="2">
    <source>
        <dbReference type="Proteomes" id="UP001501508"/>
    </source>
</evidence>
<protein>
    <recommendedName>
        <fullName evidence="3">Tetratricopeptide repeat protein</fullName>
    </recommendedName>
</protein>
<dbReference type="SUPFAM" id="SSF48452">
    <property type="entry name" value="TPR-like"/>
    <property type="match status" value="1"/>
</dbReference>